<dbReference type="OrthoDB" id="200398at2759"/>
<dbReference type="AlphaFoldDB" id="A0A8X6HXI5"/>
<feature type="compositionally biased region" description="Polar residues" evidence="4">
    <location>
        <begin position="238"/>
        <end position="252"/>
    </location>
</feature>
<proteinExistence type="inferred from homology"/>
<feature type="region of interest" description="Disordered" evidence="4">
    <location>
        <begin position="208"/>
        <end position="261"/>
    </location>
</feature>
<evidence type="ECO:0000256" key="4">
    <source>
        <dbReference type="SAM" id="MobiDB-lite"/>
    </source>
</evidence>
<evidence type="ECO:0000313" key="7">
    <source>
        <dbReference type="Proteomes" id="UP000887116"/>
    </source>
</evidence>
<comment type="caution">
    <text evidence="6">The sequence shown here is derived from an EMBL/GenBank/DDBJ whole genome shotgun (WGS) entry which is preliminary data.</text>
</comment>
<keyword evidence="7" id="KW-1185">Reference proteome</keyword>
<dbReference type="PANTHER" id="PTHR13049">
    <property type="entry name" value="DUF814-RELATED"/>
    <property type="match status" value="1"/>
</dbReference>
<protein>
    <recommendedName>
        <fullName evidence="2">Coiled-coil domain-containing protein 25</fullName>
    </recommendedName>
</protein>
<evidence type="ECO:0000313" key="6">
    <source>
        <dbReference type="EMBL" id="GFQ67065.1"/>
    </source>
</evidence>
<evidence type="ECO:0000259" key="5">
    <source>
        <dbReference type="Pfam" id="PF05670"/>
    </source>
</evidence>
<accession>A0A8X6HXI5</accession>
<reference evidence="6" key="1">
    <citation type="submission" date="2020-07" db="EMBL/GenBank/DDBJ databases">
        <title>Multicomponent nature underlies the extraordinary mechanical properties of spider dragline silk.</title>
        <authorList>
            <person name="Kono N."/>
            <person name="Nakamura H."/>
            <person name="Mori M."/>
            <person name="Yoshida Y."/>
            <person name="Ohtoshi R."/>
            <person name="Malay A.D."/>
            <person name="Moran D.A.P."/>
            <person name="Tomita M."/>
            <person name="Numata K."/>
            <person name="Arakawa K."/>
        </authorList>
    </citation>
    <scope>NUCLEOTIDE SEQUENCE</scope>
</reference>
<evidence type="ECO:0000256" key="3">
    <source>
        <dbReference type="ARBA" id="ARBA00024214"/>
    </source>
</evidence>
<feature type="compositionally biased region" description="Basic and acidic residues" evidence="4">
    <location>
        <begin position="208"/>
        <end position="236"/>
    </location>
</feature>
<dbReference type="EMBL" id="BMAO01030301">
    <property type="protein sequence ID" value="GFQ67065.1"/>
    <property type="molecule type" value="Genomic_DNA"/>
</dbReference>
<organism evidence="6 7">
    <name type="scientific">Trichonephila clavata</name>
    <name type="common">Joro spider</name>
    <name type="synonym">Nephila clavata</name>
    <dbReference type="NCBI Taxonomy" id="2740835"/>
    <lineage>
        <taxon>Eukaryota</taxon>
        <taxon>Metazoa</taxon>
        <taxon>Ecdysozoa</taxon>
        <taxon>Arthropoda</taxon>
        <taxon>Chelicerata</taxon>
        <taxon>Arachnida</taxon>
        <taxon>Araneae</taxon>
        <taxon>Araneomorphae</taxon>
        <taxon>Entelegynae</taxon>
        <taxon>Araneoidea</taxon>
        <taxon>Nephilidae</taxon>
        <taxon>Trichonephila</taxon>
    </lineage>
</organism>
<name>A0A8X6HXI5_TRICU</name>
<dbReference type="Proteomes" id="UP000887116">
    <property type="component" value="Unassembled WGS sequence"/>
</dbReference>
<dbReference type="Pfam" id="PF05670">
    <property type="entry name" value="NFACT-R_1"/>
    <property type="match status" value="1"/>
</dbReference>
<evidence type="ECO:0000256" key="1">
    <source>
        <dbReference type="ARBA" id="ARBA00008998"/>
    </source>
</evidence>
<dbReference type="InterPro" id="IPR008532">
    <property type="entry name" value="NFACT_RNA-bd"/>
</dbReference>
<dbReference type="InterPro" id="IPR039730">
    <property type="entry name" value="Jlp2/Ccd25"/>
</dbReference>
<sequence>MSLDKRIKHCNGNNAIFIIKMQRKSEKNILSRFLTNSEYYFILILVSYPKRYSNMVYYFTSTVVSPPATIYMGLDKFENETLIKYGFPEDIWFHVDDMSSAHVYLRLEKNKTIDDIPPELLQDCAQLVKANSIQGSKKNNIQVVYTEWSNLKKTNDMVVGQVAFHNSKKVRTIKVEKKLNDVLNRLNKTKVERFPCLQSEREERDRLERSELKEKQRKLKEQEKLEMQQKEEEAKLRNYTTLMNAKMQSNQDAGEDSDDFM</sequence>
<comment type="subunit">
    <text evidence="3">Interacts (via cytoplasmic region) with ILK.</text>
</comment>
<comment type="similarity">
    <text evidence="1">Belongs to the CCDC25 family.</text>
</comment>
<evidence type="ECO:0000256" key="2">
    <source>
        <dbReference type="ARBA" id="ARBA00016700"/>
    </source>
</evidence>
<gene>
    <name evidence="6" type="primary">ccdc25</name>
    <name evidence="6" type="ORF">TNCT_174701</name>
</gene>
<feature type="domain" description="NFACT RNA-binding" evidence="5">
    <location>
        <begin position="55"/>
        <end position="166"/>
    </location>
</feature>
<dbReference type="PANTHER" id="PTHR13049:SF2">
    <property type="entry name" value="COILED-COIL DOMAIN-CONTAINING PROTEIN 25"/>
    <property type="match status" value="1"/>
</dbReference>